<keyword evidence="2" id="KW-1185">Reference proteome</keyword>
<dbReference type="KEGG" id="fiy:BN1229_v1_0644"/>
<organism evidence="1 2">
    <name type="scientific">Candidatus Filomicrobium marinum</name>
    <dbReference type="NCBI Taxonomy" id="1608628"/>
    <lineage>
        <taxon>Bacteria</taxon>
        <taxon>Pseudomonadati</taxon>
        <taxon>Pseudomonadota</taxon>
        <taxon>Alphaproteobacteria</taxon>
        <taxon>Hyphomicrobiales</taxon>
        <taxon>Hyphomicrobiaceae</taxon>
        <taxon>Filomicrobium</taxon>
    </lineage>
</organism>
<reference evidence="2" key="1">
    <citation type="submission" date="2015-02" db="EMBL/GenBank/DDBJ databases">
        <authorList>
            <person name="Chooi Y.-H."/>
        </authorList>
    </citation>
    <scope>NUCLEOTIDE SEQUENCE [LARGE SCALE GENOMIC DNA]</scope>
    <source>
        <strain evidence="2">strain Y</strain>
    </source>
</reference>
<dbReference type="KEGG" id="fil:BN1229_v1_0640"/>
<sequence>MDFPEDAYGPEAVAVMGRAFEQAWQELNAITMDLPYSAHVVRRRIALRILEAAQDGERDPQRLKELALRGLEPSPAD</sequence>
<evidence type="ECO:0000313" key="1">
    <source>
        <dbReference type="EMBL" id="CPR16090.1"/>
    </source>
</evidence>
<accession>A0A0D6JC75</accession>
<dbReference type="Proteomes" id="UP000033187">
    <property type="component" value="Chromosome 1"/>
</dbReference>
<evidence type="ECO:0000313" key="2">
    <source>
        <dbReference type="Proteomes" id="UP000033187"/>
    </source>
</evidence>
<dbReference type="EMBL" id="LN829119">
    <property type="protein sequence ID" value="CPR16090.1"/>
    <property type="molecule type" value="Genomic_DNA"/>
</dbReference>
<dbReference type="RefSeq" id="WP_046476546.1">
    <property type="nucleotide sequence ID" value="NZ_LN829118.1"/>
</dbReference>
<proteinExistence type="predicted"/>
<gene>
    <name evidence="1" type="ORF">YBN1229_v1_0644</name>
</gene>
<protein>
    <submittedName>
        <fullName evidence="1">Uncharacterized protein</fullName>
    </submittedName>
</protein>
<name>A0A0D6JC75_9HYPH</name>
<dbReference type="AlphaFoldDB" id="A0A0D6JC75"/>